<reference evidence="2 3" key="1">
    <citation type="submission" date="2024-08" db="EMBL/GenBank/DDBJ databases">
        <authorList>
            <person name="Will J Nash"/>
            <person name="Angela Man"/>
            <person name="Seanna McTaggart"/>
            <person name="Kendall Baker"/>
            <person name="Tom Barker"/>
            <person name="Leah Catchpole"/>
            <person name="Alex Durrant"/>
            <person name="Karim Gharbi"/>
            <person name="Naomi Irish"/>
            <person name="Gemy Kaithakottil"/>
            <person name="Debby Ku"/>
            <person name="Aaliyah Providence"/>
            <person name="Felix Shaw"/>
            <person name="David Swarbreck"/>
            <person name="Chris Watkins"/>
            <person name="Ann M. McCartney"/>
            <person name="Giulio Formenti"/>
            <person name="Alice Mouton"/>
            <person name="Noel Vella"/>
            <person name="Bjorn M von Reumont"/>
            <person name="Adriana Vella"/>
            <person name="Wilfried Haerty"/>
        </authorList>
    </citation>
    <scope>NUCLEOTIDE SEQUENCE [LARGE SCALE GENOMIC DNA]</scope>
</reference>
<evidence type="ECO:0000313" key="3">
    <source>
        <dbReference type="Proteomes" id="UP001642520"/>
    </source>
</evidence>
<accession>A0ABP1NZY6</accession>
<proteinExistence type="predicted"/>
<evidence type="ECO:0000256" key="1">
    <source>
        <dbReference type="SAM" id="MobiDB-lite"/>
    </source>
</evidence>
<name>A0ABP1NZY6_XYLVO</name>
<feature type="compositionally biased region" description="Basic and acidic residues" evidence="1">
    <location>
        <begin position="343"/>
        <end position="356"/>
    </location>
</feature>
<feature type="region of interest" description="Disordered" evidence="1">
    <location>
        <begin position="1"/>
        <end position="30"/>
    </location>
</feature>
<feature type="region of interest" description="Disordered" evidence="1">
    <location>
        <begin position="143"/>
        <end position="199"/>
    </location>
</feature>
<evidence type="ECO:0000313" key="2">
    <source>
        <dbReference type="EMBL" id="CAL7946594.1"/>
    </source>
</evidence>
<feature type="compositionally biased region" description="Low complexity" evidence="1">
    <location>
        <begin position="397"/>
        <end position="407"/>
    </location>
</feature>
<feature type="compositionally biased region" description="Polar residues" evidence="1">
    <location>
        <begin position="18"/>
        <end position="28"/>
    </location>
</feature>
<feature type="compositionally biased region" description="Basic and acidic residues" evidence="1">
    <location>
        <begin position="144"/>
        <end position="181"/>
    </location>
</feature>
<feature type="region of interest" description="Disordered" evidence="1">
    <location>
        <begin position="306"/>
        <end position="427"/>
    </location>
</feature>
<gene>
    <name evidence="2" type="ORF">XYLVIOL_LOCUS7861</name>
</gene>
<feature type="compositionally biased region" description="Polar residues" evidence="1">
    <location>
        <begin position="321"/>
        <end position="337"/>
    </location>
</feature>
<sequence length="628" mass="72163">MPKENKNTSRRNRRQCSEVDNVSIYSQRSPRRCEKRKKVLSEVKTRGRDISAIPLTQFVEIASDTQDALKSVFGNNRYSPLFPREASRDSRAKKSIMFMPSIEDLHSMSGGIIENGIKYIMFPLHLLRFCIFGTSFLGSVDSKTNTEAEHAKSRDKNYKERTEKEERRKENESLKEEKNNNEESEDEMVTAEEDPDSSVEQWNSAKNTMAMNMSVDFDKTERSMSYVILEEPMDISIEEHGFDKSYSVIKISQDSRQATNVQSNAIASISSRAYTDEEYNSSSVDEEIAKIFQKQCTSSEDEFVSSYPKPHSFRKHEKTKQNNFVYNGVKSSYSVHTPRSKKGSQDDEREQQKKTSTEFVANNKRRKLFHEENKNERQLTRRSENKTEEEKRGTRQNSSSKNKSSSSRTPIKNKDSKRRNIKYKEMATQTDSAFSDDDVEMIVADTKKPERSSRCKYTHKSQVHRFQDKKMEQELNYIADNEDSNDGLLRISHKRISSCSTSSSSTDLGFDERASTTPDTDIVVGQWRTNSPDSTSALRTRVCAPPGFPEVPQNPPLTSYVCNSKNISTSSKNNNDPHSCFVKTAAAVPPAPSPMRHLYYDYPEFMDLPIYIKSSQILNNILKNNYYR</sequence>
<protein>
    <submittedName>
        <fullName evidence="2">Uncharacterized protein</fullName>
    </submittedName>
</protein>
<feature type="compositionally biased region" description="Acidic residues" evidence="1">
    <location>
        <begin position="182"/>
        <end position="197"/>
    </location>
</feature>
<dbReference type="EMBL" id="CAXAJV020001294">
    <property type="protein sequence ID" value="CAL7946594.1"/>
    <property type="molecule type" value="Genomic_DNA"/>
</dbReference>
<comment type="caution">
    <text evidence="2">The sequence shown here is derived from an EMBL/GenBank/DDBJ whole genome shotgun (WGS) entry which is preliminary data.</text>
</comment>
<feature type="compositionally biased region" description="Basic and acidic residues" evidence="1">
    <location>
        <begin position="369"/>
        <end position="393"/>
    </location>
</feature>
<organism evidence="2 3">
    <name type="scientific">Xylocopa violacea</name>
    <name type="common">Violet carpenter bee</name>
    <name type="synonym">Apis violacea</name>
    <dbReference type="NCBI Taxonomy" id="135666"/>
    <lineage>
        <taxon>Eukaryota</taxon>
        <taxon>Metazoa</taxon>
        <taxon>Ecdysozoa</taxon>
        <taxon>Arthropoda</taxon>
        <taxon>Hexapoda</taxon>
        <taxon>Insecta</taxon>
        <taxon>Pterygota</taxon>
        <taxon>Neoptera</taxon>
        <taxon>Endopterygota</taxon>
        <taxon>Hymenoptera</taxon>
        <taxon>Apocrita</taxon>
        <taxon>Aculeata</taxon>
        <taxon>Apoidea</taxon>
        <taxon>Anthophila</taxon>
        <taxon>Apidae</taxon>
        <taxon>Xylocopa</taxon>
        <taxon>Xylocopa</taxon>
    </lineage>
</organism>
<dbReference type="Proteomes" id="UP001642520">
    <property type="component" value="Unassembled WGS sequence"/>
</dbReference>
<keyword evidence="3" id="KW-1185">Reference proteome</keyword>